<organism evidence="2 3">
    <name type="scientific">Diaphorina citri</name>
    <name type="common">Asian citrus psyllid</name>
    <dbReference type="NCBI Taxonomy" id="121845"/>
    <lineage>
        <taxon>Eukaryota</taxon>
        <taxon>Metazoa</taxon>
        <taxon>Ecdysozoa</taxon>
        <taxon>Arthropoda</taxon>
        <taxon>Hexapoda</taxon>
        <taxon>Insecta</taxon>
        <taxon>Pterygota</taxon>
        <taxon>Neoptera</taxon>
        <taxon>Paraneoptera</taxon>
        <taxon>Hemiptera</taxon>
        <taxon>Sternorrhyncha</taxon>
        <taxon>Psylloidea</taxon>
        <taxon>Psyllidae</taxon>
        <taxon>Diaphorininae</taxon>
        <taxon>Diaphorina</taxon>
    </lineage>
</organism>
<dbReference type="STRING" id="121845.A0A3Q0JKV5"/>
<evidence type="ECO:0000256" key="1">
    <source>
        <dbReference type="SAM" id="MobiDB-lite"/>
    </source>
</evidence>
<feature type="compositionally biased region" description="Low complexity" evidence="1">
    <location>
        <begin position="30"/>
        <end position="41"/>
    </location>
</feature>
<keyword evidence="2" id="KW-1185">Reference proteome</keyword>
<protein>
    <submittedName>
        <fullName evidence="3">Uncharacterized protein LOC113473650</fullName>
    </submittedName>
</protein>
<proteinExistence type="predicted"/>
<dbReference type="KEGG" id="dci:113473650"/>
<evidence type="ECO:0000313" key="3">
    <source>
        <dbReference type="RefSeq" id="XP_026688957.1"/>
    </source>
</evidence>
<evidence type="ECO:0000313" key="2">
    <source>
        <dbReference type="Proteomes" id="UP000079169"/>
    </source>
</evidence>
<sequence>MFKCCTKANSGDSEDSKSDGIPAPVPDPAPVTVTPVEDTPASEQARKPSVGILRKKTSFCEENKVFLINREEKEYNDKKPTDLTVDCDLANTDIDGVEPPRTPVGKDELALRRHRFFSELLTAAQSALEHKVRFDPLGPEVADVGMHC</sequence>
<dbReference type="RefSeq" id="XP_026688957.1">
    <property type="nucleotide sequence ID" value="XM_026833156.1"/>
</dbReference>
<dbReference type="GeneID" id="113473650"/>
<accession>A0A3Q0JKV5</accession>
<dbReference type="AlphaFoldDB" id="A0A3Q0JKV5"/>
<dbReference type="Proteomes" id="UP000079169">
    <property type="component" value="Unplaced"/>
</dbReference>
<feature type="region of interest" description="Disordered" evidence="1">
    <location>
        <begin position="1"/>
        <end position="48"/>
    </location>
</feature>
<reference evidence="3" key="1">
    <citation type="submission" date="2025-08" db="UniProtKB">
        <authorList>
            <consortium name="RefSeq"/>
        </authorList>
    </citation>
    <scope>IDENTIFICATION</scope>
</reference>
<name>A0A3Q0JKV5_DIACI</name>
<dbReference type="PaxDb" id="121845-A0A3Q0JKV5"/>
<gene>
    <name evidence="3" type="primary">LOC113473650</name>
</gene>